<reference evidence="2 3" key="1">
    <citation type="submission" date="2018-10" db="EMBL/GenBank/DDBJ databases">
        <title>Propagation and draft genome sequences of three atypical Erhlichia ruminantium isolates.</title>
        <authorList>
            <person name="Liebenberg J."/>
            <person name="Steyn H."/>
            <person name="Josemans A."/>
            <person name="Zweygarth E."/>
        </authorList>
    </citation>
    <scope>NUCLEOTIDE SEQUENCE [LARGE SCALE GENOMIC DNA]</scope>
    <source>
        <strain evidence="2 3">Omatjenne</strain>
    </source>
</reference>
<name>A0AAE6UJW9_EHRRU</name>
<feature type="transmembrane region" description="Helical" evidence="1">
    <location>
        <begin position="243"/>
        <end position="264"/>
    </location>
</feature>
<feature type="transmembrane region" description="Helical" evidence="1">
    <location>
        <begin position="64"/>
        <end position="84"/>
    </location>
</feature>
<dbReference type="AlphaFoldDB" id="A0AAE6UJW9"/>
<evidence type="ECO:0000256" key="1">
    <source>
        <dbReference type="SAM" id="Phobius"/>
    </source>
</evidence>
<dbReference type="EMBL" id="CP033455">
    <property type="protein sequence ID" value="QGR03881.1"/>
    <property type="molecule type" value="Genomic_DNA"/>
</dbReference>
<evidence type="ECO:0000313" key="2">
    <source>
        <dbReference type="EMBL" id="QGR03881.1"/>
    </source>
</evidence>
<dbReference type="Proteomes" id="UP000422822">
    <property type="component" value="Chromosome"/>
</dbReference>
<dbReference type="RefSeq" id="WP_158407076.1">
    <property type="nucleotide sequence ID" value="NZ_CP033455.1"/>
</dbReference>
<gene>
    <name evidence="2" type="ORF">EDL80_04995</name>
</gene>
<keyword evidence="1" id="KW-1133">Transmembrane helix</keyword>
<feature type="transmembrane region" description="Helical" evidence="1">
    <location>
        <begin position="104"/>
        <end position="124"/>
    </location>
</feature>
<protein>
    <submittedName>
        <fullName evidence="2">Uncharacterized protein</fullName>
    </submittedName>
</protein>
<feature type="transmembrane region" description="Helical" evidence="1">
    <location>
        <begin position="284"/>
        <end position="308"/>
    </location>
</feature>
<sequence length="377" mass="41846">MKELRDEEILDDLPESSKAEKAKAVSLICEDQEDKDELTKRLLIQHLKATFLKLDDQDIVRKKAVLTASAFGFMVFVAFAILQSNIIPFVNKNQMFIYSNVFDVMALLVGFAFILAALYNVFYLEGEKRRVDKQLKILQGEYVAETSKGGKVAKFLDKHANKVDLLGSVFTTTMQLIVILSLTLPGIINLSGYPVGSVFNIQGIVDTCGNILFVLAAGMFLLSYCIQQYKNKDKKDYKHNKQATFIMTALFSAMLLVCLGKIMFSLEATCGAIYTGHPGIFGDALPLALIIRSAGMLLFCVAYTLLLMNSIEANKQLRSEVSDSQLHSCLSYHMKNSDDVIPPITDQGPVTSIYPQVLEESLLEDVGKKHLSAARLV</sequence>
<proteinExistence type="predicted"/>
<feature type="transmembrane region" description="Helical" evidence="1">
    <location>
        <begin position="165"/>
        <end position="188"/>
    </location>
</feature>
<accession>A0AAE6UJW9</accession>
<keyword evidence="3" id="KW-1185">Reference proteome</keyword>
<evidence type="ECO:0000313" key="3">
    <source>
        <dbReference type="Proteomes" id="UP000422822"/>
    </source>
</evidence>
<keyword evidence="1" id="KW-0812">Transmembrane</keyword>
<keyword evidence="1" id="KW-0472">Membrane</keyword>
<organism evidence="2 3">
    <name type="scientific">Ehrlichia ruminantium</name>
    <name type="common">heartwater rickettsia</name>
    <name type="synonym">Cowdria ruminantium</name>
    <dbReference type="NCBI Taxonomy" id="779"/>
    <lineage>
        <taxon>Bacteria</taxon>
        <taxon>Pseudomonadati</taxon>
        <taxon>Pseudomonadota</taxon>
        <taxon>Alphaproteobacteria</taxon>
        <taxon>Rickettsiales</taxon>
        <taxon>Anaplasmataceae</taxon>
        <taxon>Ehrlichia</taxon>
    </lineage>
</organism>
<feature type="transmembrane region" description="Helical" evidence="1">
    <location>
        <begin position="200"/>
        <end position="222"/>
    </location>
</feature>